<evidence type="ECO:0000313" key="2">
    <source>
        <dbReference type="EMBL" id="TPP59441.1"/>
    </source>
</evidence>
<dbReference type="OrthoDB" id="67155at2759"/>
<name>A0A504YFY1_FASGI</name>
<sequence length="314" mass="36573">MTTFCYLADMFRTVFLCFWSFCECYARPLIKWIVRQLTGQCELLRIANSKPRGASRTIPIEKAIGASKTVEIRKGLQWSNDFSYDDYVSYVVTVKCISEFEYPNFRQALQYCLQQIHAYARLVDAVNQIKSTSFQSGNADHEEMMSKLWKLLRPEDTSADEDRQWTLIGFQTDSPVSDFRGMGILSLKNLIYFSEQHTSLARGILSASNHPQHWYPFAVVGINITEMLYTFLKNGDLKNQFYNTSTASSLVDFHKLFCFTFFTFHEYWSQTVHDIMFFNYHREHFRCNLLARLREQDCRLGLPGGDGDVSSFVF</sequence>
<keyword evidence="3" id="KW-1185">Reference proteome</keyword>
<accession>A0A504YFY1</accession>
<dbReference type="GO" id="GO:0005096">
    <property type="term" value="F:GTPase activator activity"/>
    <property type="evidence" value="ECO:0007669"/>
    <property type="project" value="TreeGrafter"/>
</dbReference>
<proteinExistence type="predicted"/>
<feature type="domain" description="ELMO" evidence="1">
    <location>
        <begin position="140"/>
        <end position="293"/>
    </location>
</feature>
<dbReference type="STRING" id="46835.A0A504YFY1"/>
<dbReference type="PANTHER" id="PTHR12771">
    <property type="entry name" value="ENGULFMENT AND CELL MOTILITY"/>
    <property type="match status" value="1"/>
</dbReference>
<dbReference type="PANTHER" id="PTHR12771:SF51">
    <property type="entry name" value="LD01482P"/>
    <property type="match status" value="1"/>
</dbReference>
<dbReference type="InterPro" id="IPR050868">
    <property type="entry name" value="ELMO_domain-containing"/>
</dbReference>
<dbReference type="Pfam" id="PF04727">
    <property type="entry name" value="ELMO_CED12"/>
    <property type="match status" value="1"/>
</dbReference>
<reference evidence="2 3" key="1">
    <citation type="submission" date="2019-04" db="EMBL/GenBank/DDBJ databases">
        <title>Annotation for the trematode Fasciola gigantica.</title>
        <authorList>
            <person name="Choi Y.-J."/>
        </authorList>
    </citation>
    <scope>NUCLEOTIDE SEQUENCE [LARGE SCALE GENOMIC DNA]</scope>
    <source>
        <strain evidence="2">Uganda_cow_1</strain>
    </source>
</reference>
<organism evidence="2 3">
    <name type="scientific">Fasciola gigantica</name>
    <name type="common">Giant liver fluke</name>
    <dbReference type="NCBI Taxonomy" id="46835"/>
    <lineage>
        <taxon>Eukaryota</taxon>
        <taxon>Metazoa</taxon>
        <taxon>Spiralia</taxon>
        <taxon>Lophotrochozoa</taxon>
        <taxon>Platyhelminthes</taxon>
        <taxon>Trematoda</taxon>
        <taxon>Digenea</taxon>
        <taxon>Plagiorchiida</taxon>
        <taxon>Echinostomata</taxon>
        <taxon>Echinostomatoidea</taxon>
        <taxon>Fasciolidae</taxon>
        <taxon>Fasciola</taxon>
    </lineage>
</organism>
<dbReference type="Proteomes" id="UP000316759">
    <property type="component" value="Unassembled WGS sequence"/>
</dbReference>
<gene>
    <name evidence="2" type="ORF">FGIG_00813</name>
</gene>
<evidence type="ECO:0000313" key="3">
    <source>
        <dbReference type="Proteomes" id="UP000316759"/>
    </source>
</evidence>
<dbReference type="EMBL" id="SUNJ01010717">
    <property type="protein sequence ID" value="TPP59441.1"/>
    <property type="molecule type" value="Genomic_DNA"/>
</dbReference>
<dbReference type="PROSITE" id="PS51335">
    <property type="entry name" value="ELMO"/>
    <property type="match status" value="1"/>
</dbReference>
<protein>
    <submittedName>
        <fullName evidence="2">ELMO domain-containing protein 2</fullName>
    </submittedName>
</protein>
<evidence type="ECO:0000259" key="1">
    <source>
        <dbReference type="PROSITE" id="PS51335"/>
    </source>
</evidence>
<dbReference type="InterPro" id="IPR006816">
    <property type="entry name" value="ELMO_dom"/>
</dbReference>
<dbReference type="AlphaFoldDB" id="A0A504YFY1"/>
<comment type="caution">
    <text evidence="2">The sequence shown here is derived from an EMBL/GenBank/DDBJ whole genome shotgun (WGS) entry which is preliminary data.</text>
</comment>